<organism evidence="1">
    <name type="scientific">bioreactor metagenome</name>
    <dbReference type="NCBI Taxonomy" id="1076179"/>
    <lineage>
        <taxon>unclassified sequences</taxon>
        <taxon>metagenomes</taxon>
        <taxon>ecological metagenomes</taxon>
    </lineage>
</organism>
<name>A0A645FIX7_9ZZZZ</name>
<evidence type="ECO:0000313" key="1">
    <source>
        <dbReference type="EMBL" id="MPN13482.1"/>
    </source>
</evidence>
<comment type="caution">
    <text evidence="1">The sequence shown here is derived from an EMBL/GenBank/DDBJ whole genome shotgun (WGS) entry which is preliminary data.</text>
</comment>
<accession>A0A645FIX7</accession>
<reference evidence="1" key="1">
    <citation type="submission" date="2019-08" db="EMBL/GenBank/DDBJ databases">
        <authorList>
            <person name="Kucharzyk K."/>
            <person name="Murdoch R.W."/>
            <person name="Higgins S."/>
            <person name="Loffler F."/>
        </authorList>
    </citation>
    <scope>NUCLEOTIDE SEQUENCE</scope>
</reference>
<gene>
    <name evidence="1" type="ORF">SDC9_160803</name>
</gene>
<dbReference type="EMBL" id="VSSQ01059974">
    <property type="protein sequence ID" value="MPN13482.1"/>
    <property type="molecule type" value="Genomic_DNA"/>
</dbReference>
<protein>
    <submittedName>
        <fullName evidence="1">Uncharacterized protein</fullName>
    </submittedName>
</protein>
<sequence length="130" mass="13834">MLQRGVVGLRLVGEHVGAAAVRAVFALDEGALLAHFDLDGTGLAGSIGLLDFASGFFHQSNFLAICTRRAMAGLQIGKQLLLVRLGQGIARRCLCHSRCLQLIQQHGGGFLEFGCELGDCVTRHIVLVPP</sequence>
<dbReference type="AlphaFoldDB" id="A0A645FIX7"/>
<proteinExistence type="predicted"/>